<dbReference type="GO" id="GO:0016020">
    <property type="term" value="C:membrane"/>
    <property type="evidence" value="ECO:0007669"/>
    <property type="project" value="UniProtKB-SubCell"/>
</dbReference>
<dbReference type="PANTHER" id="PTHR23510">
    <property type="entry name" value="INNER MEMBRANE TRANSPORT PROTEIN YAJR"/>
    <property type="match status" value="1"/>
</dbReference>
<dbReference type="InterPro" id="IPR011701">
    <property type="entry name" value="MFS"/>
</dbReference>
<feature type="transmembrane region" description="Helical" evidence="6">
    <location>
        <begin position="47"/>
        <end position="66"/>
    </location>
</feature>
<dbReference type="EnsemblMetazoa" id="XM_038222906.1">
    <property type="protein sequence ID" value="XP_038078834.1"/>
    <property type="gene ID" value="LOC119746112"/>
</dbReference>
<dbReference type="InterPro" id="IPR020846">
    <property type="entry name" value="MFS_dom"/>
</dbReference>
<feature type="transmembrane region" description="Helical" evidence="6">
    <location>
        <begin position="337"/>
        <end position="357"/>
    </location>
</feature>
<accession>A0A914BRP3</accession>
<name>A0A914BRP3_PATMI</name>
<dbReference type="InterPro" id="IPR051068">
    <property type="entry name" value="MFS_Domain-Containing_Protein"/>
</dbReference>
<feature type="compositionally biased region" description="Basic and acidic residues" evidence="5">
    <location>
        <begin position="226"/>
        <end position="242"/>
    </location>
</feature>
<feature type="transmembrane region" description="Helical" evidence="6">
    <location>
        <begin position="102"/>
        <end position="122"/>
    </location>
</feature>
<dbReference type="Gene3D" id="1.20.1250.20">
    <property type="entry name" value="MFS general substrate transporter like domains"/>
    <property type="match status" value="1"/>
</dbReference>
<dbReference type="GO" id="GO:0022857">
    <property type="term" value="F:transmembrane transporter activity"/>
    <property type="evidence" value="ECO:0007669"/>
    <property type="project" value="InterPro"/>
</dbReference>
<dbReference type="GeneID" id="119746112"/>
<evidence type="ECO:0000256" key="3">
    <source>
        <dbReference type="ARBA" id="ARBA00022989"/>
    </source>
</evidence>
<feature type="transmembrane region" description="Helical" evidence="6">
    <location>
        <begin position="309"/>
        <end position="330"/>
    </location>
</feature>
<dbReference type="Proteomes" id="UP000887568">
    <property type="component" value="Unplaced"/>
</dbReference>
<feature type="transmembrane region" description="Helical" evidence="6">
    <location>
        <begin position="272"/>
        <end position="289"/>
    </location>
</feature>
<dbReference type="RefSeq" id="XP_038078834.1">
    <property type="nucleotide sequence ID" value="XM_038222906.1"/>
</dbReference>
<dbReference type="Pfam" id="PF07690">
    <property type="entry name" value="MFS_1"/>
    <property type="match status" value="1"/>
</dbReference>
<protein>
    <recommendedName>
        <fullName evidence="7">Major facilitator superfamily (MFS) profile domain-containing protein</fullName>
    </recommendedName>
</protein>
<dbReference type="PROSITE" id="PS50850">
    <property type="entry name" value="MFS"/>
    <property type="match status" value="1"/>
</dbReference>
<keyword evidence="2 6" id="KW-0812">Transmembrane</keyword>
<evidence type="ECO:0000256" key="6">
    <source>
        <dbReference type="SAM" id="Phobius"/>
    </source>
</evidence>
<feature type="region of interest" description="Disordered" evidence="5">
    <location>
        <begin position="206"/>
        <end position="245"/>
    </location>
</feature>
<evidence type="ECO:0000256" key="2">
    <source>
        <dbReference type="ARBA" id="ARBA00022692"/>
    </source>
</evidence>
<dbReference type="AlphaFoldDB" id="A0A914BRP3"/>
<feature type="domain" description="Major facilitator superfamily (MFS) profile" evidence="7">
    <location>
        <begin position="12"/>
        <end position="457"/>
    </location>
</feature>
<feature type="compositionally biased region" description="Basic and acidic residues" evidence="5">
    <location>
        <begin position="206"/>
        <end position="216"/>
    </location>
</feature>
<feature type="transmembrane region" description="Helical" evidence="6">
    <location>
        <begin position="430"/>
        <end position="451"/>
    </location>
</feature>
<keyword evidence="9" id="KW-1185">Reference proteome</keyword>
<dbReference type="OrthoDB" id="370281at2759"/>
<dbReference type="PANTHER" id="PTHR23510:SF16">
    <property type="entry name" value="MAJOR FACILITATOR SUPERFAMILY (MFS) PROFILE DOMAIN-CONTAINING PROTEIN"/>
    <property type="match status" value="1"/>
</dbReference>
<evidence type="ECO:0000256" key="1">
    <source>
        <dbReference type="ARBA" id="ARBA00004141"/>
    </source>
</evidence>
<comment type="subcellular location">
    <subcellularLocation>
        <location evidence="1">Membrane</location>
        <topology evidence="1">Multi-pass membrane protein</topology>
    </subcellularLocation>
</comment>
<feature type="transmembrane region" description="Helical" evidence="6">
    <location>
        <begin position="369"/>
        <end position="394"/>
    </location>
</feature>
<proteinExistence type="predicted"/>
<evidence type="ECO:0000313" key="8">
    <source>
        <dbReference type="EnsemblMetazoa" id="XP_038078834.1"/>
    </source>
</evidence>
<organism evidence="8 9">
    <name type="scientific">Patiria miniata</name>
    <name type="common">Bat star</name>
    <name type="synonym">Asterina miniata</name>
    <dbReference type="NCBI Taxonomy" id="46514"/>
    <lineage>
        <taxon>Eukaryota</taxon>
        <taxon>Metazoa</taxon>
        <taxon>Echinodermata</taxon>
        <taxon>Eleutherozoa</taxon>
        <taxon>Asterozoa</taxon>
        <taxon>Asteroidea</taxon>
        <taxon>Valvatacea</taxon>
        <taxon>Valvatida</taxon>
        <taxon>Asterinidae</taxon>
        <taxon>Patiria</taxon>
    </lineage>
</organism>
<evidence type="ECO:0000256" key="4">
    <source>
        <dbReference type="ARBA" id="ARBA00023136"/>
    </source>
</evidence>
<evidence type="ECO:0000256" key="5">
    <source>
        <dbReference type="SAM" id="MobiDB-lite"/>
    </source>
</evidence>
<dbReference type="SUPFAM" id="SSF103473">
    <property type="entry name" value="MFS general substrate transporter"/>
    <property type="match status" value="1"/>
</dbReference>
<keyword evidence="3 6" id="KW-1133">Transmembrane helix</keyword>
<feature type="transmembrane region" description="Helical" evidence="6">
    <location>
        <begin position="178"/>
        <end position="198"/>
    </location>
</feature>
<feature type="transmembrane region" description="Helical" evidence="6">
    <location>
        <begin position="78"/>
        <end position="96"/>
    </location>
</feature>
<evidence type="ECO:0000259" key="7">
    <source>
        <dbReference type="PROSITE" id="PS50850"/>
    </source>
</evidence>
<evidence type="ECO:0000313" key="9">
    <source>
        <dbReference type="Proteomes" id="UP000887568"/>
    </source>
</evidence>
<dbReference type="OMA" id="FVGYSKW"/>
<keyword evidence="4 6" id="KW-0472">Membrane</keyword>
<dbReference type="InterPro" id="IPR036259">
    <property type="entry name" value="MFS_trans_sf"/>
</dbReference>
<feature type="transmembrane region" description="Helical" evidence="6">
    <location>
        <begin position="406"/>
        <end position="424"/>
    </location>
</feature>
<reference evidence="8" key="1">
    <citation type="submission" date="2022-11" db="UniProtKB">
        <authorList>
            <consortium name="EnsemblMetazoa"/>
        </authorList>
    </citation>
    <scope>IDENTIFICATION</scope>
</reference>
<feature type="transmembrane region" description="Helical" evidence="6">
    <location>
        <begin position="134"/>
        <end position="158"/>
    </location>
</feature>
<sequence>MGLSFKVKKRLTRCAQFAFFLLSGIEYACVLPTLNLYLSQLDGDATFFGIVMSAYSLTGMLAAPLYGLVQDRFRRTQLIILFSILWPIGGSFLYFYGGSKYVLLGSRLISGVGAGAFGAIYADISRSTTEKERAAVMSGTGLFRQIGILFGPAVNIPLNSCDFYIGPLHVNKFSGPGLIMFILFTILEIVTLFCYYDVPRLREEMEARNGDGKPDPVEDDAGTRLNGHDRSPSPKDRGRAGDAPKSTEAVSICGCEEPKQLKRLDALLREEVVVVLTASFVFFFNQYCLETGLTVMTRRLLQFGGVENSIMFTLAAALLIISFLSVNFVSKIISDRVMLITSSIVESLPFILLMVFYPNAVPGRDKNLWWFASLSVVLMAALPYVYISTVALFSKVTPVATQGFMQGIRQAVTGVGTIMGPLWAGTLEHWPFEALAVMVAFYFLLLIMITLSWKCLKPHSDTAAARRVPVSDEIDETKPLLTETDFSDYGVS</sequence>